<protein>
    <recommendedName>
        <fullName evidence="6">ATP-dependent DNA ligase family profile domain-containing protein</fullName>
    </recommendedName>
</protein>
<keyword evidence="2" id="KW-0436">Ligase</keyword>
<dbReference type="InterPro" id="IPR012310">
    <property type="entry name" value="DNA_ligase_ATP-dep_cent"/>
</dbReference>
<evidence type="ECO:0000259" key="6">
    <source>
        <dbReference type="PROSITE" id="PS50160"/>
    </source>
</evidence>
<keyword evidence="5" id="KW-0234">DNA repair</keyword>
<dbReference type="Pfam" id="PF01068">
    <property type="entry name" value="DNA_ligase_A_M"/>
    <property type="match status" value="1"/>
</dbReference>
<dbReference type="PROSITE" id="PS50160">
    <property type="entry name" value="DNA_LIGASE_A3"/>
    <property type="match status" value="1"/>
</dbReference>
<dbReference type="SUPFAM" id="SSF50249">
    <property type="entry name" value="Nucleic acid-binding proteins"/>
    <property type="match status" value="1"/>
</dbReference>
<evidence type="ECO:0000256" key="1">
    <source>
        <dbReference type="ARBA" id="ARBA00001968"/>
    </source>
</evidence>
<dbReference type="SUPFAM" id="SSF56091">
    <property type="entry name" value="DNA ligase/mRNA capping enzyme, catalytic domain"/>
    <property type="match status" value="1"/>
</dbReference>
<keyword evidence="8" id="KW-1185">Reference proteome</keyword>
<evidence type="ECO:0000256" key="2">
    <source>
        <dbReference type="ARBA" id="ARBA00022598"/>
    </source>
</evidence>
<dbReference type="EMBL" id="JASJQH010006941">
    <property type="protein sequence ID" value="KAK9722727.1"/>
    <property type="molecule type" value="Genomic_DNA"/>
</dbReference>
<dbReference type="Gene3D" id="2.40.50.140">
    <property type="entry name" value="Nucleic acid-binding proteins"/>
    <property type="match status" value="1"/>
</dbReference>
<accession>A0ABR2W888</accession>
<feature type="domain" description="ATP-dependent DNA ligase family profile" evidence="6">
    <location>
        <begin position="366"/>
        <end position="494"/>
    </location>
</feature>
<proteinExistence type="predicted"/>
<organism evidence="7 8">
    <name type="scientific">Basidiobolus ranarum</name>
    <dbReference type="NCBI Taxonomy" id="34480"/>
    <lineage>
        <taxon>Eukaryota</taxon>
        <taxon>Fungi</taxon>
        <taxon>Fungi incertae sedis</taxon>
        <taxon>Zoopagomycota</taxon>
        <taxon>Entomophthoromycotina</taxon>
        <taxon>Basidiobolomycetes</taxon>
        <taxon>Basidiobolales</taxon>
        <taxon>Basidiobolaceae</taxon>
        <taxon>Basidiobolus</taxon>
    </lineage>
</organism>
<keyword evidence="3" id="KW-0235">DNA replication</keyword>
<comment type="cofactor">
    <cofactor evidence="1">
        <name>a divalent metal cation</name>
        <dbReference type="ChEBI" id="CHEBI:60240"/>
    </cofactor>
</comment>
<gene>
    <name evidence="7" type="ORF">K7432_002448</name>
</gene>
<dbReference type="Proteomes" id="UP001479436">
    <property type="component" value="Unassembled WGS sequence"/>
</dbReference>
<sequence length="563" mass="64521">MKTRISLLANQLDRILLHSKCTPTSRPNVGKIRQTFLTTKDCNNLGGFFHRQANAQYNYPSGLRFFSTRRKCESSSRIYKTSEFCDVLKANDQDLGQLLELQTQLKRTQSITEKIKILESNRHLFPILTFVSDPKLTFGLHSKKVRELMNAEELPSKTRVFNQPPRDLLQLLKDLSSRKLTGLNAIGAILSFLNRCCSEEYHDVVYDIIDRDLGTGVGAALLNRAKPGSIANFKTALAESLLPSEEKALFLNSQRSFYASRKLDGIRCLTFVSLANDPSSKELSIRCFSRRGNEFSSLSKVVDSIRSLISTSNHMDLVQTLQDGLVLDGEICVFKDGRSTEGEVENFQAIMREITRNEHQVRDPLYFVFDVLTQKEYSMKGTSRRFSERLDFANQLFKGYNHPRIKLLEHTKVKDFAHLQQLKSIAFERRWEGLMLRRDTEYEGKRSRNLLKIKQWEDEEFIVEDIQKTRMNLVVRGSNEEREILGSVIIRYKNNKVNVGSGFTLDQRIRYAADPSLIIGKPITVQYYSETEPSKNKKASSSSNISLRFPTVKAVYESGTRDT</sequence>
<keyword evidence="4" id="KW-0227">DNA damage</keyword>
<comment type="caution">
    <text evidence="7">The sequence shown here is derived from an EMBL/GenBank/DDBJ whole genome shotgun (WGS) entry which is preliminary data.</text>
</comment>
<dbReference type="Gene3D" id="3.30.470.30">
    <property type="entry name" value="DNA ligase/mRNA capping enzyme"/>
    <property type="match status" value="1"/>
</dbReference>
<reference evidence="7 8" key="1">
    <citation type="submission" date="2023-04" db="EMBL/GenBank/DDBJ databases">
        <title>Genome of Basidiobolus ranarum AG-B5.</title>
        <authorList>
            <person name="Stajich J.E."/>
            <person name="Carter-House D."/>
            <person name="Gryganskyi A."/>
        </authorList>
    </citation>
    <scope>NUCLEOTIDE SEQUENCE [LARGE SCALE GENOMIC DNA]</scope>
    <source>
        <strain evidence="7 8">AG-B5</strain>
    </source>
</reference>
<evidence type="ECO:0000256" key="4">
    <source>
        <dbReference type="ARBA" id="ARBA00022763"/>
    </source>
</evidence>
<dbReference type="InterPro" id="IPR012340">
    <property type="entry name" value="NA-bd_OB-fold"/>
</dbReference>
<name>A0ABR2W888_9FUNG</name>
<evidence type="ECO:0000256" key="3">
    <source>
        <dbReference type="ARBA" id="ARBA00022705"/>
    </source>
</evidence>
<evidence type="ECO:0000256" key="5">
    <source>
        <dbReference type="ARBA" id="ARBA00023204"/>
    </source>
</evidence>
<dbReference type="InterPro" id="IPR050326">
    <property type="entry name" value="NAD_dep_DNA_ligaseB"/>
</dbReference>
<evidence type="ECO:0000313" key="7">
    <source>
        <dbReference type="EMBL" id="KAK9722727.1"/>
    </source>
</evidence>
<evidence type="ECO:0000313" key="8">
    <source>
        <dbReference type="Proteomes" id="UP001479436"/>
    </source>
</evidence>
<dbReference type="PANTHER" id="PTHR47810:SF1">
    <property type="entry name" value="DNA LIGASE B"/>
    <property type="match status" value="1"/>
</dbReference>
<dbReference type="PANTHER" id="PTHR47810">
    <property type="entry name" value="DNA LIGASE"/>
    <property type="match status" value="1"/>
</dbReference>